<dbReference type="CDD" id="cd06257">
    <property type="entry name" value="DnaJ"/>
    <property type="match status" value="1"/>
</dbReference>
<dbReference type="Proteomes" id="UP001327560">
    <property type="component" value="Chromosome 6"/>
</dbReference>
<gene>
    <name evidence="3" type="ORF">Cni_G19194</name>
</gene>
<reference evidence="3 4" key="1">
    <citation type="submission" date="2023-10" db="EMBL/GenBank/DDBJ databases">
        <title>Chromosome-scale genome assembly provides insights into flower coloration mechanisms of Canna indica.</title>
        <authorList>
            <person name="Li C."/>
        </authorList>
    </citation>
    <scope>NUCLEOTIDE SEQUENCE [LARGE SCALE GENOMIC DNA]</scope>
    <source>
        <tissue evidence="3">Flower</tissue>
    </source>
</reference>
<evidence type="ECO:0000313" key="3">
    <source>
        <dbReference type="EMBL" id="WOL10439.1"/>
    </source>
</evidence>
<dbReference type="AlphaFoldDB" id="A0AAQ3QGQ6"/>
<dbReference type="EMBL" id="CP136895">
    <property type="protein sequence ID" value="WOL10439.1"/>
    <property type="molecule type" value="Genomic_DNA"/>
</dbReference>
<evidence type="ECO:0000256" key="2">
    <source>
        <dbReference type="SAM" id="MobiDB-lite"/>
    </source>
</evidence>
<keyword evidence="4" id="KW-1185">Reference proteome</keyword>
<keyword evidence="1" id="KW-0175">Coiled coil</keyword>
<dbReference type="InterPro" id="IPR036869">
    <property type="entry name" value="J_dom_sf"/>
</dbReference>
<feature type="coiled-coil region" evidence="1">
    <location>
        <begin position="520"/>
        <end position="596"/>
    </location>
</feature>
<evidence type="ECO:0000313" key="4">
    <source>
        <dbReference type="Proteomes" id="UP001327560"/>
    </source>
</evidence>
<feature type="compositionally biased region" description="Polar residues" evidence="2">
    <location>
        <begin position="296"/>
        <end position="317"/>
    </location>
</feature>
<protein>
    <recommendedName>
        <fullName evidence="5">J domain-containing protein</fullName>
    </recommendedName>
</protein>
<feature type="region of interest" description="Disordered" evidence="2">
    <location>
        <begin position="296"/>
        <end position="321"/>
    </location>
</feature>
<dbReference type="PANTHER" id="PTHR36335:SF1">
    <property type="entry name" value="CHAPERONE DNAJ-DOMAIN SUPERFAMILY PROTEIN"/>
    <property type="match status" value="1"/>
</dbReference>
<accession>A0AAQ3QGQ6</accession>
<sequence length="667" mass="74138">MSKGQSQPRSHSGRRALGRCKSKTVEIIDVDKGKADVVIIDAPESSHQGCACSRAKSVDNPAVIIRIDDEEGDIEETASNAGHNFSDNRACPVFANHPLQEELDNDECLMFHAKGLSPSNLCANARFVFVPPGGHYEICSSESSSSESDSSECDIYESENSDCEVMEGSSEQWQRASLRRKTSQKVRFGSEDLASASGSSADPGCPSSEPNQNMIDLDDCINESSSVHCKASFHTCDPSCSNNGKDGSLNMTNDNGFDGDHFLGSNRRVSCANSDICTEIRNEGLSFDKEKTFPPHNQQSQFADTHNNDLNNTSAPDTQMEENIHFTVDGFSSMEEAEKATSGNSFCTNTIQVEDILAEGAPYPGKPSEASEAIHSVSNSAGAENQREDNLYSQPPHGTAAGHEIMEAKEKSFVEQTPPKRESLLNESQFKHGNCCFSYDMENTCTESASTNNAGNAASSRNSSLRIDSRHLSLSKGDLTVDQEKHSEYVMKQKVPQSQSDITGDREKHKESDEYKRAVKEEWASRMREIQIQAEEAQRLRKRRKAESLRLLDMEKRQKQRVQEIRESQKKDEEVINQKELLRAEVRKELDKMEGRYTDMASLLRGLGIRVEGGPFPLSHEVNAAYKQALLRFHPDRASRTDIRKQVEAEETFKLISRLKEKLLPVA</sequence>
<name>A0AAQ3QGQ6_9LILI</name>
<evidence type="ECO:0008006" key="5">
    <source>
        <dbReference type="Google" id="ProtNLM"/>
    </source>
</evidence>
<proteinExistence type="predicted"/>
<feature type="region of interest" description="Disordered" evidence="2">
    <location>
        <begin position="360"/>
        <end position="399"/>
    </location>
</feature>
<dbReference type="InterPro" id="IPR001623">
    <property type="entry name" value="DnaJ_domain"/>
</dbReference>
<evidence type="ECO:0000256" key="1">
    <source>
        <dbReference type="SAM" id="Coils"/>
    </source>
</evidence>
<feature type="compositionally biased region" description="Low complexity" evidence="2">
    <location>
        <begin position="448"/>
        <end position="464"/>
    </location>
</feature>
<feature type="region of interest" description="Disordered" evidence="2">
    <location>
        <begin position="447"/>
        <end position="470"/>
    </location>
</feature>
<dbReference type="SUPFAM" id="SSF46565">
    <property type="entry name" value="Chaperone J-domain"/>
    <property type="match status" value="1"/>
</dbReference>
<feature type="region of interest" description="Disordered" evidence="2">
    <location>
        <begin position="492"/>
        <end position="514"/>
    </location>
</feature>
<dbReference type="GO" id="GO:0005783">
    <property type="term" value="C:endoplasmic reticulum"/>
    <property type="evidence" value="ECO:0007669"/>
    <property type="project" value="UniProtKB-ARBA"/>
</dbReference>
<dbReference type="PANTHER" id="PTHR36335">
    <property type="entry name" value="CHAPERONE DNAJ-DOMAIN SUPERFAMILY PROTEIN"/>
    <property type="match status" value="1"/>
</dbReference>
<organism evidence="3 4">
    <name type="scientific">Canna indica</name>
    <name type="common">Indian-shot</name>
    <dbReference type="NCBI Taxonomy" id="4628"/>
    <lineage>
        <taxon>Eukaryota</taxon>
        <taxon>Viridiplantae</taxon>
        <taxon>Streptophyta</taxon>
        <taxon>Embryophyta</taxon>
        <taxon>Tracheophyta</taxon>
        <taxon>Spermatophyta</taxon>
        <taxon>Magnoliopsida</taxon>
        <taxon>Liliopsida</taxon>
        <taxon>Zingiberales</taxon>
        <taxon>Cannaceae</taxon>
        <taxon>Canna</taxon>
    </lineage>
</organism>
<feature type="compositionally biased region" description="Basic and acidic residues" evidence="2">
    <location>
        <begin position="503"/>
        <end position="514"/>
    </location>
</feature>
<feature type="region of interest" description="Disordered" evidence="2">
    <location>
        <begin position="190"/>
        <end position="209"/>
    </location>
</feature>